<dbReference type="STRING" id="1245748.A0A229YRN4"/>
<dbReference type="Proteomes" id="UP000215289">
    <property type="component" value="Unassembled WGS sequence"/>
</dbReference>
<proteinExistence type="predicted"/>
<organism evidence="1 2">
    <name type="scientific">Aspergillus turcosus</name>
    <dbReference type="NCBI Taxonomy" id="1245748"/>
    <lineage>
        <taxon>Eukaryota</taxon>
        <taxon>Fungi</taxon>
        <taxon>Dikarya</taxon>
        <taxon>Ascomycota</taxon>
        <taxon>Pezizomycotina</taxon>
        <taxon>Eurotiomycetes</taxon>
        <taxon>Eurotiomycetidae</taxon>
        <taxon>Eurotiales</taxon>
        <taxon>Aspergillaceae</taxon>
        <taxon>Aspergillus</taxon>
        <taxon>Aspergillus subgen. Fumigati</taxon>
    </lineage>
</organism>
<evidence type="ECO:0000313" key="2">
    <source>
        <dbReference type="Proteomes" id="UP000215289"/>
    </source>
</evidence>
<name>A0A229YRN4_9EURO</name>
<protein>
    <submittedName>
        <fullName evidence="1">Uncharacterized protein</fullName>
    </submittedName>
</protein>
<sequence>MAYFLYRRVGLPLKHLYLPRHYGSQHQYRAVSAVTEGKLPNHEPTTSQLLRYALTGTTKPLRQDISKQDLDNHLNDVFSGEWPLTTLPPPLWSSLHPTAEGIADEEAFFRGLKHDVQNLRHLQIFIERYINGPGPSAMLHADHCSSLAQALERCQRQHSAAEILATINALVTRLQRLHARVPRHLRTLGIYYACLSYSAAALEEHVKGYSISKSWLDVETSVTLVDALYKSIRSFELQGDHPDTNSMLEQVTGESGFRSASKYTLHNILYWAGPGTRTAYFDRYFRVLVKLKSHDVVNTKAGHVLEHLSPRSADHDFHTAYSCVMALIADGHIARATKYLKRISSRADNSLPYISEFRNLSILLANREVCELLPRLCGDEEYPKILQVQLEHMEKRLGINWRPEKSLHTSISDLSHIATGHPLLTMDGDSTGYESSERLIAEMHALGCSGSLSDLARLANCLDEYGGEQIPVVQSSLEDTPLELAWVPQRCPVDVLDPSEVGSGEQTTYSPSSLGLLRLSPENAGLSPTDTRTLHLMQLGFLIIKPKAPSSEHDWRESGHIVALDRNSGQLFAVFVGKGQGQISPAIQSHIPRTPSDLNSIVRIKLRDDGNKTHYRDNHTSPEFDITKCYLDVDPCPDLAV</sequence>
<reference evidence="1 2" key="1">
    <citation type="submission" date="2018-08" db="EMBL/GenBank/DDBJ databases">
        <title>Draft genome sequences of two Aspergillus turcosus clinical strains isolated from bronchoalveolar lavage fluid: one azole-susceptible and the other azole-resistant.</title>
        <authorList>
            <person name="Parent-Michaud M."/>
            <person name="Dufresne P.J."/>
            <person name="Fournier E."/>
            <person name="Martineau C."/>
            <person name="Moreira S."/>
            <person name="Perkins V."/>
            <person name="De Repentigny L."/>
            <person name="Dufresne S.F."/>
        </authorList>
    </citation>
    <scope>NUCLEOTIDE SEQUENCE [LARGE SCALE GENOMIC DNA]</scope>
    <source>
        <strain evidence="1">HMR AF 1038</strain>
    </source>
</reference>
<accession>A0A229YRN4</accession>
<dbReference type="AlphaFoldDB" id="A0A229YRN4"/>
<evidence type="ECO:0000313" key="1">
    <source>
        <dbReference type="EMBL" id="RLL98758.1"/>
    </source>
</evidence>
<dbReference type="EMBL" id="NIDN02000045">
    <property type="protein sequence ID" value="RLL98758.1"/>
    <property type="molecule type" value="Genomic_DNA"/>
</dbReference>
<comment type="caution">
    <text evidence="1">The sequence shown here is derived from an EMBL/GenBank/DDBJ whole genome shotgun (WGS) entry which is preliminary data.</text>
</comment>
<dbReference type="OrthoDB" id="4442598at2759"/>
<gene>
    <name evidence="1" type="ORF">CFD26_102113</name>
</gene>
<keyword evidence="2" id="KW-1185">Reference proteome</keyword>